<dbReference type="PROSITE" id="PS51201">
    <property type="entry name" value="RCK_N"/>
    <property type="match status" value="1"/>
</dbReference>
<dbReference type="PANTHER" id="PTHR43833:SF5">
    <property type="entry name" value="TRK SYSTEM POTASSIUM UPTAKE PROTEIN TRKA"/>
    <property type="match status" value="1"/>
</dbReference>
<evidence type="ECO:0000256" key="3">
    <source>
        <dbReference type="ARBA" id="ARBA00023065"/>
    </source>
</evidence>
<name>A0A3B0WSC1_9ZZZZ</name>
<keyword evidence="3" id="KW-0406">Ion transport</keyword>
<dbReference type="SUPFAM" id="SSF81324">
    <property type="entry name" value="Voltage-gated potassium channels"/>
    <property type="match status" value="1"/>
</dbReference>
<dbReference type="InterPro" id="IPR003148">
    <property type="entry name" value="RCK_N"/>
</dbReference>
<dbReference type="GO" id="GO:0006813">
    <property type="term" value="P:potassium ion transport"/>
    <property type="evidence" value="ECO:0007669"/>
    <property type="project" value="InterPro"/>
</dbReference>
<dbReference type="Pfam" id="PF02254">
    <property type="entry name" value="TrkA_N"/>
    <property type="match status" value="2"/>
</dbReference>
<dbReference type="Pfam" id="PF07885">
    <property type="entry name" value="Ion_trans_2"/>
    <property type="match status" value="1"/>
</dbReference>
<dbReference type="GO" id="GO:0005886">
    <property type="term" value="C:plasma membrane"/>
    <property type="evidence" value="ECO:0007669"/>
    <property type="project" value="UniProtKB-SubCell"/>
</dbReference>
<feature type="domain" description="RCK N-terminal" evidence="5">
    <location>
        <begin position="287"/>
        <end position="407"/>
    </location>
</feature>
<evidence type="ECO:0000313" key="6">
    <source>
        <dbReference type="EMBL" id="VAW58948.1"/>
    </source>
</evidence>
<dbReference type="InterPro" id="IPR013099">
    <property type="entry name" value="K_chnl_dom"/>
</dbReference>
<dbReference type="SUPFAM" id="SSF51735">
    <property type="entry name" value="NAD(P)-binding Rossmann-fold domains"/>
    <property type="match status" value="2"/>
</dbReference>
<evidence type="ECO:0000256" key="1">
    <source>
        <dbReference type="ARBA" id="ARBA00004651"/>
    </source>
</evidence>
<reference evidence="6" key="1">
    <citation type="submission" date="2018-06" db="EMBL/GenBank/DDBJ databases">
        <authorList>
            <person name="Zhirakovskaya E."/>
        </authorList>
    </citation>
    <scope>NUCLEOTIDE SEQUENCE</scope>
</reference>
<keyword evidence="4" id="KW-0472">Membrane</keyword>
<evidence type="ECO:0000256" key="4">
    <source>
        <dbReference type="SAM" id="Phobius"/>
    </source>
</evidence>
<keyword evidence="6" id="KW-0407">Ion channel</keyword>
<dbReference type="GO" id="GO:0034220">
    <property type="term" value="P:monoatomic ion transmembrane transport"/>
    <property type="evidence" value="ECO:0007669"/>
    <property type="project" value="UniProtKB-KW"/>
</dbReference>
<accession>A0A3B0WSC1</accession>
<dbReference type="InterPro" id="IPR050721">
    <property type="entry name" value="Trk_Ktr_HKT_K-transport"/>
</dbReference>
<comment type="subcellular location">
    <subcellularLocation>
        <location evidence="1">Cell membrane</location>
        <topology evidence="1">Multi-pass membrane protein</topology>
    </subcellularLocation>
</comment>
<dbReference type="Gene3D" id="1.10.287.70">
    <property type="match status" value="1"/>
</dbReference>
<dbReference type="EMBL" id="UOFG01000054">
    <property type="protein sequence ID" value="VAW58948.1"/>
    <property type="molecule type" value="Genomic_DNA"/>
</dbReference>
<evidence type="ECO:0000256" key="2">
    <source>
        <dbReference type="ARBA" id="ARBA00022448"/>
    </source>
</evidence>
<feature type="transmembrane region" description="Helical" evidence="4">
    <location>
        <begin position="76"/>
        <end position="94"/>
    </location>
</feature>
<protein>
    <submittedName>
        <fullName evidence="6">Potassium channel protein</fullName>
    </submittedName>
</protein>
<dbReference type="AlphaFoldDB" id="A0A3B0WSC1"/>
<proteinExistence type="predicted"/>
<evidence type="ECO:0000259" key="5">
    <source>
        <dbReference type="PROSITE" id="PS51201"/>
    </source>
</evidence>
<keyword evidence="4" id="KW-1133">Transmembrane helix</keyword>
<dbReference type="PANTHER" id="PTHR43833">
    <property type="entry name" value="POTASSIUM CHANNEL PROTEIN 2-RELATED-RELATED"/>
    <property type="match status" value="1"/>
</dbReference>
<gene>
    <name evidence="6" type="ORF">MNBD_GAMMA11-1898</name>
</gene>
<feature type="transmembrane region" description="Helical" evidence="4">
    <location>
        <begin position="12"/>
        <end position="33"/>
    </location>
</feature>
<keyword evidence="2" id="KW-0813">Transport</keyword>
<sequence>MSLVTSLIMRQMRAPIIILILGYAISILGMVLTPGIDNQGNPWHMSFFDAFYFVSYTATTIGFGEIPYPLTNAQRAWALITIYLTVIAWFYSIGKIVSLVQDPTFREALKKNQFSYQLSRIPDTFILICGFGETGHALAQALTEQNIHVVVIEKNARLIQMLPLEDFPLVIPGITGDARDPEQLIQAGLQHEKCAAVIAVTAADEINLKVAITSKLLHPDICVICRSELEEYENNMFSFGTDFVINPFDTFANIFAMAIHSPSLHLLYDWLTGVANADLTNPIYVKEGHWIICGFGRFGEGLYRQLLKSNVRVTVIDPSESKRSAFLNKPENKKNDFIIGTGFDAHTLTVAGVSDAVGLVSGTDNDSNNLSIIMTALEINSDLFIVARQNKKANDRLFHATHADILMQPSEIIARKIRTLLVAPLMIAFLNKARNQDPSWANITISRIMGASGDSLPGIWTLHVNEADARALCRVLHLGRVIRIGNLLQNPRQRERQLGATPLLLKRKQKLLLMPTDDIAIKSGDQILFCGTPAAMRGMRWSQNDLHSLNYIMTFEDTPDAFIWRKVTQFLKRKERRHRPRQQRYRRK</sequence>
<dbReference type="InterPro" id="IPR036291">
    <property type="entry name" value="NAD(P)-bd_dom_sf"/>
</dbReference>
<keyword evidence="4" id="KW-0812">Transmembrane</keyword>
<feature type="transmembrane region" description="Helical" evidence="4">
    <location>
        <begin position="45"/>
        <end position="64"/>
    </location>
</feature>
<dbReference type="Gene3D" id="3.40.50.720">
    <property type="entry name" value="NAD(P)-binding Rossmann-like Domain"/>
    <property type="match status" value="2"/>
</dbReference>
<organism evidence="6">
    <name type="scientific">hydrothermal vent metagenome</name>
    <dbReference type="NCBI Taxonomy" id="652676"/>
    <lineage>
        <taxon>unclassified sequences</taxon>
        <taxon>metagenomes</taxon>
        <taxon>ecological metagenomes</taxon>
    </lineage>
</organism>